<dbReference type="InterPro" id="IPR003836">
    <property type="entry name" value="Glucokinase"/>
</dbReference>
<keyword evidence="5" id="KW-1185">Reference proteome</keyword>
<dbReference type="CDD" id="cd24008">
    <property type="entry name" value="ASKHA_NBD_GLK"/>
    <property type="match status" value="1"/>
</dbReference>
<dbReference type="PANTHER" id="PTHR47363">
    <property type="entry name" value="GLUCOKINASE"/>
    <property type="match status" value="1"/>
</dbReference>
<dbReference type="Gene3D" id="3.30.420.40">
    <property type="match status" value="1"/>
</dbReference>
<keyword evidence="2" id="KW-0418">Kinase</keyword>
<evidence type="ECO:0000256" key="1">
    <source>
        <dbReference type="ARBA" id="ARBA00022679"/>
    </source>
</evidence>
<dbReference type="SUPFAM" id="SSF53067">
    <property type="entry name" value="Actin-like ATPase domain"/>
    <property type="match status" value="1"/>
</dbReference>
<dbReference type="RefSeq" id="WP_211421368.1">
    <property type="nucleotide sequence ID" value="NZ_CP072642.1"/>
</dbReference>
<dbReference type="GO" id="GO:0004340">
    <property type="term" value="F:glucokinase activity"/>
    <property type="evidence" value="ECO:0007669"/>
    <property type="project" value="UniProtKB-EC"/>
</dbReference>
<dbReference type="PANTHER" id="PTHR47363:SF1">
    <property type="entry name" value="GLUCOKINASE"/>
    <property type="match status" value="1"/>
</dbReference>
<keyword evidence="1 4" id="KW-0808">Transferase</keyword>
<dbReference type="Proteomes" id="UP000677668">
    <property type="component" value="Chromosome 1"/>
</dbReference>
<evidence type="ECO:0000313" key="5">
    <source>
        <dbReference type="Proteomes" id="UP000677668"/>
    </source>
</evidence>
<evidence type="ECO:0000313" key="4">
    <source>
        <dbReference type="EMBL" id="QUV92936.1"/>
    </source>
</evidence>
<organism evidence="4 5">
    <name type="scientific">Chloracidobacterium sp. N</name>
    <dbReference type="NCBI Taxonomy" id="2821540"/>
    <lineage>
        <taxon>Bacteria</taxon>
        <taxon>Pseudomonadati</taxon>
        <taxon>Acidobacteriota</taxon>
        <taxon>Terriglobia</taxon>
        <taxon>Terriglobales</taxon>
        <taxon>Acidobacteriaceae</taxon>
        <taxon>Chloracidobacterium</taxon>
        <taxon>Chloracidobacterium aggregatum</taxon>
    </lineage>
</organism>
<dbReference type="InterPro" id="IPR043129">
    <property type="entry name" value="ATPase_NBD"/>
</dbReference>
<dbReference type="EMBL" id="CP072642">
    <property type="protein sequence ID" value="QUV92936.1"/>
    <property type="molecule type" value="Genomic_DNA"/>
</dbReference>
<name>A0ABX8B036_9BACT</name>
<dbReference type="NCBIfam" id="TIGR00749">
    <property type="entry name" value="glk"/>
    <property type="match status" value="1"/>
</dbReference>
<dbReference type="Gene3D" id="3.40.367.20">
    <property type="match status" value="1"/>
</dbReference>
<comment type="similarity">
    <text evidence="3">Belongs to the bacterial glucokinase family.</text>
</comment>
<gene>
    <name evidence="4" type="primary">glk</name>
    <name evidence="4" type="ORF">J8C05_05965</name>
</gene>
<evidence type="ECO:0000256" key="2">
    <source>
        <dbReference type="ARBA" id="ARBA00022777"/>
    </source>
</evidence>
<evidence type="ECO:0000256" key="3">
    <source>
        <dbReference type="RuleBase" id="RU004046"/>
    </source>
</evidence>
<accession>A0ABX8B036</accession>
<sequence length="329" mass="34823">MTTTRYLLAGDVGGTKTHLGLFDAATLAMLETRTFASADFSDLPAMLRSFFGGRALRCQAACIGAAGPVLDGVCRITNLSWSIRADELRQFLDCPAFVINDLEANGNGIALLSPSDFHQLQAGTPRLGNAALISAGTGLGECILFWDGTRHIAVPSEGGHASFSPSDPTGLDLLAYLWQTYDHVSWERLVSGTFGFAHLYHFFRDTGRAAGSAALEALAATDGYGAAISKFADAGLPIAVAVMERFVALYGAEAGNLALKALATEGLFIGGGIAPKILTWMTKGGFLNAFVAKGRFRSFLEQVPVAVILNERTALLGAARYAKYHAHLS</sequence>
<proteinExistence type="inferred from homology"/>
<protein>
    <submittedName>
        <fullName evidence="4">Glucokinase</fullName>
        <ecNumber evidence="4">2.7.1.2</ecNumber>
    </submittedName>
</protein>
<reference evidence="4 5" key="1">
    <citation type="submission" date="2021-03" db="EMBL/GenBank/DDBJ databases">
        <title>Genomic and phenotypic characterization of Chloracidobacterium isolates provides evidence for multiple species.</title>
        <authorList>
            <person name="Saini M.K."/>
            <person name="Costas A.M.G."/>
            <person name="Tank M."/>
            <person name="Bryant D.A."/>
        </authorList>
    </citation>
    <scope>NUCLEOTIDE SEQUENCE [LARGE SCALE GENOMIC DNA]</scope>
    <source>
        <strain evidence="4 5">N</strain>
    </source>
</reference>
<dbReference type="EC" id="2.7.1.2" evidence="4"/>
<dbReference type="Pfam" id="PF02685">
    <property type="entry name" value="Glucokinase"/>
    <property type="match status" value="1"/>
</dbReference>